<feature type="domain" description="Anaphase-promoting complex subunit 5" evidence="10">
    <location>
        <begin position="237"/>
        <end position="318"/>
    </location>
</feature>
<comment type="function">
    <text evidence="8">Component of the anaphase promoting complex/cyclosome (APC/C), a cell cycle-regulated E3 ubiquitin ligase that controls progression through mitosis and the G1 phase of the cell cycle. The APC/C complex acts by mediating ubiquitination and subsequent degradation of target proteins: it mainly mediates the formation of 'Lys-11'-linked polyubiquitin chains and, to a lower extent, the formation of 'Lys-48'- and 'Lys-63'-linked polyubiquitin chains. The APC/C complex catalyzes assembly of branched 'Lys-11'-/'Lys-48'-linked branched ubiquitin chains on target proteins.</text>
</comment>
<evidence type="ECO:0000256" key="8">
    <source>
        <dbReference type="ARBA" id="ARBA00045696"/>
    </source>
</evidence>
<evidence type="ECO:0000256" key="2">
    <source>
        <dbReference type="ARBA" id="ARBA00016066"/>
    </source>
</evidence>
<evidence type="ECO:0000256" key="6">
    <source>
        <dbReference type="ARBA" id="ARBA00023306"/>
    </source>
</evidence>
<protein>
    <recommendedName>
        <fullName evidence="2">Anaphase-promoting complex subunit 5</fullName>
    </recommendedName>
    <alternativeName>
        <fullName evidence="7">Cyclosome subunit 5</fullName>
    </alternativeName>
</protein>
<keyword evidence="6" id="KW-0131">Cell cycle</keyword>
<keyword evidence="5" id="KW-0833">Ubl conjugation pathway</keyword>
<evidence type="ECO:0000256" key="4">
    <source>
        <dbReference type="ARBA" id="ARBA00022776"/>
    </source>
</evidence>
<dbReference type="GO" id="GO:0051301">
    <property type="term" value="P:cell division"/>
    <property type="evidence" value="ECO:0007669"/>
    <property type="project" value="UniProtKB-KW"/>
</dbReference>
<dbReference type="AlphaFoldDB" id="A0A9P5VJ88"/>
<dbReference type="InterPro" id="IPR026000">
    <property type="entry name" value="Apc5_dom"/>
</dbReference>
<feature type="compositionally biased region" description="Basic and acidic residues" evidence="9">
    <location>
        <begin position="540"/>
        <end position="559"/>
    </location>
</feature>
<proteinExistence type="inferred from homology"/>
<evidence type="ECO:0000256" key="9">
    <source>
        <dbReference type="SAM" id="MobiDB-lite"/>
    </source>
</evidence>
<dbReference type="PANTHER" id="PTHR12830:SF9">
    <property type="entry name" value="ANAPHASE-PROMOTING COMPLEX SUBUNIT 5"/>
    <property type="match status" value="1"/>
</dbReference>
<gene>
    <name evidence="11" type="primary">APC5</name>
    <name evidence="11" type="ORF">BG006_009496</name>
</gene>
<comment type="similarity">
    <text evidence="1">Belongs to the APC5 family.</text>
</comment>
<evidence type="ECO:0000256" key="7">
    <source>
        <dbReference type="ARBA" id="ARBA00031069"/>
    </source>
</evidence>
<evidence type="ECO:0000256" key="1">
    <source>
        <dbReference type="ARBA" id="ARBA00007450"/>
    </source>
</evidence>
<evidence type="ECO:0000256" key="5">
    <source>
        <dbReference type="ARBA" id="ARBA00022786"/>
    </source>
</evidence>
<reference evidence="11" key="1">
    <citation type="journal article" date="2020" name="Fungal Divers.">
        <title>Resolving the Mortierellaceae phylogeny through synthesis of multi-gene phylogenetics and phylogenomics.</title>
        <authorList>
            <person name="Vandepol N."/>
            <person name="Liber J."/>
            <person name="Desiro A."/>
            <person name="Na H."/>
            <person name="Kennedy M."/>
            <person name="Barry K."/>
            <person name="Grigoriev I.V."/>
            <person name="Miller A.N."/>
            <person name="O'Donnell K."/>
            <person name="Stajich J.E."/>
            <person name="Bonito G."/>
        </authorList>
    </citation>
    <scope>NUCLEOTIDE SEQUENCE</scope>
    <source>
        <strain evidence="11">NVP1</strain>
    </source>
</reference>
<evidence type="ECO:0000313" key="11">
    <source>
        <dbReference type="EMBL" id="KAF9327143.1"/>
    </source>
</evidence>
<keyword evidence="12" id="KW-1185">Reference proteome</keyword>
<dbReference type="GO" id="GO:0045842">
    <property type="term" value="P:positive regulation of mitotic metaphase/anaphase transition"/>
    <property type="evidence" value="ECO:0007669"/>
    <property type="project" value="TreeGrafter"/>
</dbReference>
<evidence type="ECO:0000313" key="12">
    <source>
        <dbReference type="Proteomes" id="UP000696485"/>
    </source>
</evidence>
<feature type="region of interest" description="Disordered" evidence="9">
    <location>
        <begin position="533"/>
        <end position="559"/>
    </location>
</feature>
<dbReference type="InterPro" id="IPR037679">
    <property type="entry name" value="Apc5"/>
</dbReference>
<dbReference type="Proteomes" id="UP000696485">
    <property type="component" value="Unassembled WGS sequence"/>
</dbReference>
<sequence>MAYLTPHKISILILIEYFCQHQSPPNDVQKLSQFLLKCIQDPSEYLQNDLKRFGEQVAREAGQPAWDHLQETLMRIKSSHHLSDFLVSKLQKEDCENLSTIRPVGLAGLIIPSSEAMTTNIQGGLDPTSILGLYIRKAQIEFRKLLFEDTCQLFCAIETYKASLYKRDDFPDQDGLVIQSVYDAEKYLDLQTQHLSNPSLQDIPNEVLEHVKSVQLRMPTVAKSHYIMQESILRRCLQAQQTGNFEMAVQSLHQFFDYCMSMHDQALYQYALLNLAILHARFGHFDQARFAIRETVEVARDNMDQECLSYALSWHDRLTGTSATSSAEMNEAGNLAGQIEGQSFHYLQSLGELIKSRQLQSESTSETLEALVRSSSINLRHSLDGVGGVVQLFQSRTWEAYGNAPLSSLYSQMQHHFRPSESDMSDAASSLSKFASDLALNGQYQDALRVLEQAKSKFPLRTMRATPWVQTLLQILQKRALGSNRLRDAEIWTAQLGATLVTPTIQPSNLKKRPIEVVEQEKEAEIEVATKRGPKGKVAPKKEQELKKKEQADEAEKIRSTQMDDTTLEIQLDIILQSSLLSVLAGQRLSGIEQLSEGLELVRQNQWPGTQKFTVVYLLALAELYLESDSAISALPLLLVAIMLSEDNFQRPLQFVVKLRMADVLLHLDSVQQASDLVDGVMAMVLNQGDMFVQALAYFQNAKCLLARANQFTQRSKGSPPEPQRELTKRNSLFQVYELLRHALQGFQVVESLKDIAQVLYFMVRVFHELDLAEDLKAALADYKNVSKRLLEGTMNQEPSWYSYYYTHDAFDSLLRSETESQAQMDIDR</sequence>
<dbReference type="GO" id="GO:0031145">
    <property type="term" value="P:anaphase-promoting complex-dependent catabolic process"/>
    <property type="evidence" value="ECO:0007669"/>
    <property type="project" value="TreeGrafter"/>
</dbReference>
<evidence type="ECO:0000256" key="3">
    <source>
        <dbReference type="ARBA" id="ARBA00022618"/>
    </source>
</evidence>
<evidence type="ECO:0000259" key="10">
    <source>
        <dbReference type="Pfam" id="PF12862"/>
    </source>
</evidence>
<dbReference type="SUPFAM" id="SSF48452">
    <property type="entry name" value="TPR-like"/>
    <property type="match status" value="2"/>
</dbReference>
<keyword evidence="3" id="KW-0132">Cell division</keyword>
<dbReference type="GO" id="GO:0070979">
    <property type="term" value="P:protein K11-linked ubiquitination"/>
    <property type="evidence" value="ECO:0007669"/>
    <property type="project" value="TreeGrafter"/>
</dbReference>
<dbReference type="Pfam" id="PF12862">
    <property type="entry name" value="ANAPC5"/>
    <property type="match status" value="1"/>
</dbReference>
<dbReference type="GO" id="GO:0005680">
    <property type="term" value="C:anaphase-promoting complex"/>
    <property type="evidence" value="ECO:0007669"/>
    <property type="project" value="InterPro"/>
</dbReference>
<accession>A0A9P5VJ88</accession>
<comment type="caution">
    <text evidence="11">The sequence shown here is derived from an EMBL/GenBank/DDBJ whole genome shotgun (WGS) entry which is preliminary data.</text>
</comment>
<organism evidence="11 12">
    <name type="scientific">Podila minutissima</name>
    <dbReference type="NCBI Taxonomy" id="64525"/>
    <lineage>
        <taxon>Eukaryota</taxon>
        <taxon>Fungi</taxon>
        <taxon>Fungi incertae sedis</taxon>
        <taxon>Mucoromycota</taxon>
        <taxon>Mortierellomycotina</taxon>
        <taxon>Mortierellomycetes</taxon>
        <taxon>Mortierellales</taxon>
        <taxon>Mortierellaceae</taxon>
        <taxon>Podila</taxon>
    </lineage>
</organism>
<keyword evidence="4" id="KW-0498">Mitosis</keyword>
<dbReference type="EMBL" id="JAAAUY010000696">
    <property type="protein sequence ID" value="KAF9327143.1"/>
    <property type="molecule type" value="Genomic_DNA"/>
</dbReference>
<dbReference type="InterPro" id="IPR011990">
    <property type="entry name" value="TPR-like_helical_dom_sf"/>
</dbReference>
<name>A0A9P5VJ88_9FUNG</name>
<dbReference type="PANTHER" id="PTHR12830">
    <property type="entry name" value="ANAPHASE-PROMOTING COMPLEX SUBUNIT 5"/>
    <property type="match status" value="1"/>
</dbReference>